<proteinExistence type="predicted"/>
<accession>A0A1M5K951</accession>
<feature type="domain" description="FecR N-terminal" evidence="2">
    <location>
        <begin position="12"/>
        <end position="54"/>
    </location>
</feature>
<evidence type="ECO:0000259" key="2">
    <source>
        <dbReference type="Pfam" id="PF16220"/>
    </source>
</evidence>
<dbReference type="InterPro" id="IPR032623">
    <property type="entry name" value="FecR_N"/>
</dbReference>
<protein>
    <submittedName>
        <fullName evidence="3">FecR family protein</fullName>
    </submittedName>
</protein>
<dbReference type="PIRSF" id="PIRSF018266">
    <property type="entry name" value="FecR"/>
    <property type="match status" value="1"/>
</dbReference>
<dbReference type="AlphaFoldDB" id="A0A1M5K951"/>
<dbReference type="InterPro" id="IPR006860">
    <property type="entry name" value="FecR"/>
</dbReference>
<feature type="domain" description="FecR protein" evidence="1">
    <location>
        <begin position="124"/>
        <end position="215"/>
    </location>
</feature>
<dbReference type="Pfam" id="PF04773">
    <property type="entry name" value="FecR"/>
    <property type="match status" value="1"/>
</dbReference>
<name>A0A1M5K951_9GAMM</name>
<dbReference type="OrthoDB" id="9771237at2"/>
<dbReference type="InterPro" id="IPR012373">
    <property type="entry name" value="Ferrdict_sens_TM"/>
</dbReference>
<dbReference type="Pfam" id="PF16220">
    <property type="entry name" value="DUF4880"/>
    <property type="match status" value="1"/>
</dbReference>
<dbReference type="RefSeq" id="WP_139250061.1">
    <property type="nucleotide sequence ID" value="NZ_FQWZ01000001.1"/>
</dbReference>
<reference evidence="3 4" key="1">
    <citation type="submission" date="2016-11" db="EMBL/GenBank/DDBJ databases">
        <authorList>
            <person name="Jaros S."/>
            <person name="Januszkiewicz K."/>
            <person name="Wedrychowicz H."/>
        </authorList>
    </citation>
    <scope>NUCLEOTIDE SEQUENCE [LARGE SCALE GENOMIC DNA]</scope>
    <source>
        <strain evidence="3 4">CGMCC 1.7049</strain>
    </source>
</reference>
<dbReference type="GO" id="GO:0016989">
    <property type="term" value="F:sigma factor antagonist activity"/>
    <property type="evidence" value="ECO:0007669"/>
    <property type="project" value="TreeGrafter"/>
</dbReference>
<evidence type="ECO:0000259" key="1">
    <source>
        <dbReference type="Pfam" id="PF04773"/>
    </source>
</evidence>
<dbReference type="Gene3D" id="2.60.120.1440">
    <property type="match status" value="1"/>
</dbReference>
<keyword evidence="4" id="KW-1185">Reference proteome</keyword>
<dbReference type="PANTHER" id="PTHR30273">
    <property type="entry name" value="PERIPLASMIC SIGNAL SENSOR AND SIGMA FACTOR ACTIVATOR FECR-RELATED"/>
    <property type="match status" value="1"/>
</dbReference>
<evidence type="ECO:0000313" key="4">
    <source>
        <dbReference type="Proteomes" id="UP000199758"/>
    </source>
</evidence>
<dbReference type="PANTHER" id="PTHR30273:SF2">
    <property type="entry name" value="PROTEIN FECR"/>
    <property type="match status" value="1"/>
</dbReference>
<evidence type="ECO:0000313" key="3">
    <source>
        <dbReference type="EMBL" id="SHG48693.1"/>
    </source>
</evidence>
<sequence length="342" mass="37530">MTTALEPDTRAEQAGLWWVRLREADVSPEEISQWLDWCQADPANLQAFEAIDQLGGRLATLDADARAELTRELLAPSPSDAPRLRPSRLQFRAWRPVLAAAASLLVGVGIWQYRSDERAAAAVTYATQRGQQRDVALDDGSHVALGGLSSVVVRYSGQRRQLQLDAGEAYFEVAPNPQRPFVVQVGAYRVTAVGTAFNIRRTGKQVEVAVVHGTVDVREAEPHVTDADSLRKLRVQAGHQVVAGSQTPLDWSLRPSDTQQALSWRSGSMAFIDESLARVVDNVNRYAAQPIVLADASLAELRYTGTVIQGREADWVEAIEAAFPVRAERDGQGRMLLSARSR</sequence>
<dbReference type="STRING" id="490188.SAMN04488068_0399"/>
<organism evidence="3 4">
    <name type="scientific">Hydrocarboniphaga daqingensis</name>
    <dbReference type="NCBI Taxonomy" id="490188"/>
    <lineage>
        <taxon>Bacteria</taxon>
        <taxon>Pseudomonadati</taxon>
        <taxon>Pseudomonadota</taxon>
        <taxon>Gammaproteobacteria</taxon>
        <taxon>Nevskiales</taxon>
        <taxon>Nevskiaceae</taxon>
        <taxon>Hydrocarboniphaga</taxon>
    </lineage>
</organism>
<dbReference type="EMBL" id="FQWZ01000001">
    <property type="protein sequence ID" value="SHG48693.1"/>
    <property type="molecule type" value="Genomic_DNA"/>
</dbReference>
<gene>
    <name evidence="3" type="ORF">SAMN04488068_0399</name>
</gene>
<dbReference type="Proteomes" id="UP000199758">
    <property type="component" value="Unassembled WGS sequence"/>
</dbReference>